<dbReference type="AlphaFoldDB" id="A0A922IDG7"/>
<proteinExistence type="predicted"/>
<dbReference type="EMBL" id="ASGP02000001">
    <property type="protein sequence ID" value="KAH9529501.1"/>
    <property type="molecule type" value="Genomic_DNA"/>
</dbReference>
<reference evidence="1" key="2">
    <citation type="journal article" date="2022" name="Res Sq">
        <title>Comparative Genomics Reveals Insights into the Divergent Evolution of Astigmatic Mites and Household Pest Adaptations.</title>
        <authorList>
            <person name="Xiong Q."/>
            <person name="Wan A.T.-Y."/>
            <person name="Liu X.-Y."/>
            <person name="Fung C.S.-H."/>
            <person name="Xiao X."/>
            <person name="Malainual N."/>
            <person name="Hou J."/>
            <person name="Wang L."/>
            <person name="Wang M."/>
            <person name="Yang K."/>
            <person name="Cui Y."/>
            <person name="Leung E."/>
            <person name="Nong W."/>
            <person name="Shin S.-K."/>
            <person name="Au S."/>
            <person name="Jeong K.Y."/>
            <person name="Chew F.T."/>
            <person name="Hui J."/>
            <person name="Leung T.F."/>
            <person name="Tungtrongchitr A."/>
            <person name="Zhong N."/>
            <person name="Liu Z."/>
            <person name="Tsui S."/>
        </authorList>
    </citation>
    <scope>NUCLEOTIDE SEQUENCE</scope>
    <source>
        <strain evidence="1">Derf</strain>
        <tissue evidence="1">Whole organism</tissue>
    </source>
</reference>
<dbReference type="Proteomes" id="UP000790347">
    <property type="component" value="Unassembled WGS sequence"/>
</dbReference>
<organism evidence="1 2">
    <name type="scientific">Dermatophagoides farinae</name>
    <name type="common">American house dust mite</name>
    <dbReference type="NCBI Taxonomy" id="6954"/>
    <lineage>
        <taxon>Eukaryota</taxon>
        <taxon>Metazoa</taxon>
        <taxon>Ecdysozoa</taxon>
        <taxon>Arthropoda</taxon>
        <taxon>Chelicerata</taxon>
        <taxon>Arachnida</taxon>
        <taxon>Acari</taxon>
        <taxon>Acariformes</taxon>
        <taxon>Sarcoptiformes</taxon>
        <taxon>Astigmata</taxon>
        <taxon>Psoroptidia</taxon>
        <taxon>Analgoidea</taxon>
        <taxon>Pyroglyphidae</taxon>
        <taxon>Dermatophagoidinae</taxon>
        <taxon>Dermatophagoides</taxon>
    </lineage>
</organism>
<protein>
    <submittedName>
        <fullName evidence="1">Uncharacterized protein</fullName>
    </submittedName>
</protein>
<comment type="caution">
    <text evidence="1">The sequence shown here is derived from an EMBL/GenBank/DDBJ whole genome shotgun (WGS) entry which is preliminary data.</text>
</comment>
<evidence type="ECO:0000313" key="1">
    <source>
        <dbReference type="EMBL" id="KAH9529501.1"/>
    </source>
</evidence>
<accession>A0A922IDG7</accession>
<gene>
    <name evidence="1" type="ORF">DERF_003382</name>
</gene>
<keyword evidence="2" id="KW-1185">Reference proteome</keyword>
<sequence>MESQQESNFDYIIQKFISILRQNDHSSYICPQKELVCFCERNFHMTDLDVIEPFIRQMNYYSHIDIDAETDENEISQRLSSFNLDDNFKQAIVKNLLAMKLDKKHLQKSQELITTVKHVECERLETQDNPFRINFHTYNPNDDGNSESNGQLSFVMNREQMTSICNEMDKIRQQLFHSVG</sequence>
<evidence type="ECO:0000313" key="2">
    <source>
        <dbReference type="Proteomes" id="UP000790347"/>
    </source>
</evidence>
<name>A0A922IDG7_DERFA</name>
<reference evidence="1" key="1">
    <citation type="submission" date="2013-05" db="EMBL/GenBank/DDBJ databases">
        <authorList>
            <person name="Yim A.K.Y."/>
            <person name="Chan T.F."/>
            <person name="Ji K.M."/>
            <person name="Liu X.Y."/>
            <person name="Zhou J.W."/>
            <person name="Li R.Q."/>
            <person name="Yang K.Y."/>
            <person name="Li J."/>
            <person name="Li M."/>
            <person name="Law P.T.W."/>
            <person name="Wu Y.L."/>
            <person name="Cai Z.L."/>
            <person name="Qin H."/>
            <person name="Bao Y."/>
            <person name="Leung R.K.K."/>
            <person name="Ng P.K.S."/>
            <person name="Zou J."/>
            <person name="Zhong X.J."/>
            <person name="Ran P.X."/>
            <person name="Zhong N.S."/>
            <person name="Liu Z.G."/>
            <person name="Tsui S.K.W."/>
        </authorList>
    </citation>
    <scope>NUCLEOTIDE SEQUENCE</scope>
    <source>
        <strain evidence="1">Derf</strain>
        <tissue evidence="1">Whole organism</tissue>
    </source>
</reference>